<proteinExistence type="predicted"/>
<evidence type="ECO:0000313" key="2">
    <source>
        <dbReference type="Proteomes" id="UP000320876"/>
    </source>
</evidence>
<dbReference type="Proteomes" id="UP000320876">
    <property type="component" value="Unassembled WGS sequence"/>
</dbReference>
<gene>
    <name evidence="1" type="ORF">FB471_2005</name>
</gene>
<sequence>MTYYEGQWRSSTFPVRLDHNGVTGMYLTTDVVELPNPPH</sequence>
<reference evidence="1 2" key="1">
    <citation type="submission" date="2019-06" db="EMBL/GenBank/DDBJ databases">
        <title>Sequencing the genomes of 1000 actinobacteria strains.</title>
        <authorList>
            <person name="Klenk H.-P."/>
        </authorList>
    </citation>
    <scope>NUCLEOTIDE SEQUENCE [LARGE SCALE GENOMIC DNA]</scope>
    <source>
        <strain evidence="1 2">DSM 45679</strain>
    </source>
</reference>
<dbReference type="AlphaFoldDB" id="A0A542DGU5"/>
<evidence type="ECO:0000313" key="1">
    <source>
        <dbReference type="EMBL" id="TQJ02282.1"/>
    </source>
</evidence>
<accession>A0A542DGU5</accession>
<dbReference type="EMBL" id="VFML01000001">
    <property type="protein sequence ID" value="TQJ02282.1"/>
    <property type="molecule type" value="Genomic_DNA"/>
</dbReference>
<keyword evidence="2" id="KW-1185">Reference proteome</keyword>
<protein>
    <submittedName>
        <fullName evidence="1">Uncharacterized protein</fullName>
    </submittedName>
</protein>
<organism evidence="1 2">
    <name type="scientific">Amycolatopsis cihanbeyliensis</name>
    <dbReference type="NCBI Taxonomy" id="1128664"/>
    <lineage>
        <taxon>Bacteria</taxon>
        <taxon>Bacillati</taxon>
        <taxon>Actinomycetota</taxon>
        <taxon>Actinomycetes</taxon>
        <taxon>Pseudonocardiales</taxon>
        <taxon>Pseudonocardiaceae</taxon>
        <taxon>Amycolatopsis</taxon>
    </lineage>
</organism>
<comment type="caution">
    <text evidence="1">The sequence shown here is derived from an EMBL/GenBank/DDBJ whole genome shotgun (WGS) entry which is preliminary data.</text>
</comment>
<name>A0A542DGU5_AMYCI</name>